<feature type="non-terminal residue" evidence="1">
    <location>
        <position position="1"/>
    </location>
</feature>
<proteinExistence type="predicted"/>
<name>A0A392U8E6_9FABA</name>
<dbReference type="Proteomes" id="UP000265520">
    <property type="component" value="Unassembled WGS sequence"/>
</dbReference>
<dbReference type="AlphaFoldDB" id="A0A392U8E6"/>
<sequence>DDIPEGMFTDISSSEDWEVRISGLSRRICTAWDWGTIPMYQIVFEEWTSGCPLPI</sequence>
<dbReference type="EMBL" id="LXQA010749418">
    <property type="protein sequence ID" value="MCI69107.1"/>
    <property type="molecule type" value="Genomic_DNA"/>
</dbReference>
<organism evidence="1 2">
    <name type="scientific">Trifolium medium</name>
    <dbReference type="NCBI Taxonomy" id="97028"/>
    <lineage>
        <taxon>Eukaryota</taxon>
        <taxon>Viridiplantae</taxon>
        <taxon>Streptophyta</taxon>
        <taxon>Embryophyta</taxon>
        <taxon>Tracheophyta</taxon>
        <taxon>Spermatophyta</taxon>
        <taxon>Magnoliopsida</taxon>
        <taxon>eudicotyledons</taxon>
        <taxon>Gunneridae</taxon>
        <taxon>Pentapetalae</taxon>
        <taxon>rosids</taxon>
        <taxon>fabids</taxon>
        <taxon>Fabales</taxon>
        <taxon>Fabaceae</taxon>
        <taxon>Papilionoideae</taxon>
        <taxon>50 kb inversion clade</taxon>
        <taxon>NPAAA clade</taxon>
        <taxon>Hologalegina</taxon>
        <taxon>IRL clade</taxon>
        <taxon>Trifolieae</taxon>
        <taxon>Trifolium</taxon>
    </lineage>
</organism>
<accession>A0A392U8E6</accession>
<keyword evidence="2" id="KW-1185">Reference proteome</keyword>
<evidence type="ECO:0000313" key="1">
    <source>
        <dbReference type="EMBL" id="MCI69107.1"/>
    </source>
</evidence>
<protein>
    <submittedName>
        <fullName evidence="1">Uncharacterized protein</fullName>
    </submittedName>
</protein>
<reference evidence="1 2" key="1">
    <citation type="journal article" date="2018" name="Front. Plant Sci.">
        <title>Red Clover (Trifolium pratense) and Zigzag Clover (T. medium) - A Picture of Genomic Similarities and Differences.</title>
        <authorList>
            <person name="Dluhosova J."/>
            <person name="Istvanek J."/>
            <person name="Nedelnik J."/>
            <person name="Repkova J."/>
        </authorList>
    </citation>
    <scope>NUCLEOTIDE SEQUENCE [LARGE SCALE GENOMIC DNA]</scope>
    <source>
        <strain evidence="2">cv. 10/8</strain>
        <tissue evidence="1">Leaf</tissue>
    </source>
</reference>
<evidence type="ECO:0000313" key="2">
    <source>
        <dbReference type="Proteomes" id="UP000265520"/>
    </source>
</evidence>
<comment type="caution">
    <text evidence="1">The sequence shown here is derived from an EMBL/GenBank/DDBJ whole genome shotgun (WGS) entry which is preliminary data.</text>
</comment>